<dbReference type="RefSeq" id="WP_073595533.1">
    <property type="nucleotide sequence ID" value="NZ_MRCE01000024.1"/>
</dbReference>
<gene>
    <name evidence="1" type="ORF">NIES2119_21395</name>
</gene>
<protein>
    <recommendedName>
        <fullName evidence="3">DUF1802 domain-containing protein</fullName>
    </recommendedName>
</protein>
<dbReference type="AlphaFoldDB" id="A0A1U7IBV2"/>
<proteinExistence type="predicted"/>
<accession>A0A1U7IBV2</accession>
<dbReference type="InterPro" id="IPR014923">
    <property type="entry name" value="DUF1802"/>
</dbReference>
<reference evidence="1 2" key="1">
    <citation type="submission" date="2016-11" db="EMBL/GenBank/DDBJ databases">
        <title>Draft Genome Sequences of Nine Cyanobacterial Strains from Diverse Habitats.</title>
        <authorList>
            <person name="Zhu T."/>
            <person name="Hou S."/>
            <person name="Lu X."/>
            <person name="Hess W.R."/>
        </authorList>
    </citation>
    <scope>NUCLEOTIDE SEQUENCE [LARGE SCALE GENOMIC DNA]</scope>
    <source>
        <strain evidence="1 2">IAM M-71</strain>
    </source>
</reference>
<dbReference type="PIRSF" id="PIRSF018957">
    <property type="entry name" value="UCP018957"/>
    <property type="match status" value="1"/>
</dbReference>
<evidence type="ECO:0008006" key="3">
    <source>
        <dbReference type="Google" id="ProtNLM"/>
    </source>
</evidence>
<dbReference type="STRING" id="454136.NIES2119_21395"/>
<organism evidence="1 2">
    <name type="scientific">[Phormidium ambiguum] IAM M-71</name>
    <dbReference type="NCBI Taxonomy" id="454136"/>
    <lineage>
        <taxon>Bacteria</taxon>
        <taxon>Bacillati</taxon>
        <taxon>Cyanobacteriota</taxon>
        <taxon>Cyanophyceae</taxon>
        <taxon>Oscillatoriophycideae</taxon>
        <taxon>Aerosakkonematales</taxon>
        <taxon>Aerosakkonemataceae</taxon>
        <taxon>Floridanema</taxon>
    </lineage>
</organism>
<comment type="caution">
    <text evidence="1">The sequence shown here is derived from an EMBL/GenBank/DDBJ whole genome shotgun (WGS) entry which is preliminary data.</text>
</comment>
<dbReference type="EMBL" id="MRCE01000024">
    <property type="protein sequence ID" value="OKH34061.1"/>
    <property type="molecule type" value="Genomic_DNA"/>
</dbReference>
<name>A0A1U7IBV2_9CYAN</name>
<dbReference type="InterPro" id="IPR008307">
    <property type="entry name" value="UCP018957"/>
</dbReference>
<sequence length="196" mass="22477">MELTIINHALKEWAVAVDALESGKTILLLRKGGIREEGNHFKVAHNEVLLYPTFEHQKPDLLKPEYADQVTIMPSGWHPETIRIGAWAKITDILLVSFEPSINALLPFHIWHEKFVSDRLKWKPRQPIYILLLRTYKLSQPQEIPYRAEYGGCKSWIKLQEDISVANATPVLTDTEYNKRTSVIRNSIANPSASTH</sequence>
<dbReference type="Pfam" id="PF08819">
    <property type="entry name" value="DUF1802"/>
    <property type="match status" value="1"/>
</dbReference>
<evidence type="ECO:0000313" key="1">
    <source>
        <dbReference type="EMBL" id="OKH34061.1"/>
    </source>
</evidence>
<dbReference type="Proteomes" id="UP000185860">
    <property type="component" value="Unassembled WGS sequence"/>
</dbReference>
<evidence type="ECO:0000313" key="2">
    <source>
        <dbReference type="Proteomes" id="UP000185860"/>
    </source>
</evidence>
<dbReference type="OrthoDB" id="9808776at2"/>